<gene>
    <name evidence="1" type="ORF">ABIC20_007514</name>
</gene>
<dbReference type="EMBL" id="JBEPNW010000008">
    <property type="protein sequence ID" value="MET3870129.1"/>
    <property type="molecule type" value="Genomic_DNA"/>
</dbReference>
<protein>
    <submittedName>
        <fullName evidence="1">Uncharacterized protein</fullName>
    </submittedName>
</protein>
<evidence type="ECO:0000313" key="1">
    <source>
        <dbReference type="EMBL" id="MET3870129.1"/>
    </source>
</evidence>
<name>A0ABV2NUC2_9HYPH</name>
<dbReference type="RefSeq" id="WP_281068227.1">
    <property type="nucleotide sequence ID" value="NZ_JBEPNV010000005.1"/>
</dbReference>
<accession>A0ABV2NUC2</accession>
<evidence type="ECO:0000313" key="2">
    <source>
        <dbReference type="Proteomes" id="UP001549119"/>
    </source>
</evidence>
<organism evidence="1 2">
    <name type="scientific">Methylobacterium radiotolerans</name>
    <dbReference type="NCBI Taxonomy" id="31998"/>
    <lineage>
        <taxon>Bacteria</taxon>
        <taxon>Pseudomonadati</taxon>
        <taxon>Pseudomonadota</taxon>
        <taxon>Alphaproteobacteria</taxon>
        <taxon>Hyphomicrobiales</taxon>
        <taxon>Methylobacteriaceae</taxon>
        <taxon>Methylobacterium</taxon>
    </lineage>
</organism>
<sequence length="40" mass="4770">MIRWFDFWLRSVTTANALTLAYWTAMSREAGALMEEDRRC</sequence>
<proteinExistence type="predicted"/>
<keyword evidence="2" id="KW-1185">Reference proteome</keyword>
<comment type="caution">
    <text evidence="1">The sequence shown here is derived from an EMBL/GenBank/DDBJ whole genome shotgun (WGS) entry which is preliminary data.</text>
</comment>
<dbReference type="Proteomes" id="UP001549119">
    <property type="component" value="Unassembled WGS sequence"/>
</dbReference>
<reference evidence="1 2" key="1">
    <citation type="submission" date="2024-06" db="EMBL/GenBank/DDBJ databases">
        <title>Genomics of switchgrass bacterial isolates.</title>
        <authorList>
            <person name="Shade A."/>
        </authorList>
    </citation>
    <scope>NUCLEOTIDE SEQUENCE [LARGE SCALE GENOMIC DNA]</scope>
    <source>
        <strain evidence="1 2">PvP084</strain>
    </source>
</reference>